<protein>
    <submittedName>
        <fullName evidence="4">Uncharacterized protein</fullName>
    </submittedName>
</protein>
<comment type="caution">
    <text evidence="4">The sequence shown here is derived from an EMBL/GenBank/DDBJ whole genome shotgun (WGS) entry which is preliminary data.</text>
</comment>
<organism evidence="4 5">
    <name type="scientific">Aldrovandia affinis</name>
    <dbReference type="NCBI Taxonomy" id="143900"/>
    <lineage>
        <taxon>Eukaryota</taxon>
        <taxon>Metazoa</taxon>
        <taxon>Chordata</taxon>
        <taxon>Craniata</taxon>
        <taxon>Vertebrata</taxon>
        <taxon>Euteleostomi</taxon>
        <taxon>Actinopterygii</taxon>
        <taxon>Neopterygii</taxon>
        <taxon>Teleostei</taxon>
        <taxon>Notacanthiformes</taxon>
        <taxon>Halosauridae</taxon>
        <taxon>Aldrovandia</taxon>
    </lineage>
</organism>
<accession>A0AAD7SWH7</accession>
<sequence length="301" mass="33947">MATIHQERRVLVEITAPQPKISGHIRRSYFDVLHSLVGPSPYSSRTGGLSKTEHVLPRQSCVRRQQVAKRENHDEDLQGHQISLSQQELVQLISSLILLEEEKKRMPLCSDLKLLQVDLQLKKARVYRAIPYSRLGSNRDAHCYRKAYPHLLAFKGACQEGGRLLLQSEQWEVALEYSLMAWRYTSKLPQWDTASHNAVREQCYSALAAHCATSLRHQPPRANKAQELLRRFKAAQTQSQLISPCVQELERILEESMTQVGDTALMNSQLAPTDYNQPPLLVCESSIGHAVSGCISTGTVS</sequence>
<keyword evidence="3" id="KW-0539">Nucleus</keyword>
<dbReference type="InterPro" id="IPR013868">
    <property type="entry name" value="Cut8/Sts1_fam"/>
</dbReference>
<proteinExistence type="inferred from homology"/>
<evidence type="ECO:0000256" key="2">
    <source>
        <dbReference type="ARBA" id="ARBA00006199"/>
    </source>
</evidence>
<dbReference type="GO" id="GO:0071630">
    <property type="term" value="P:nuclear protein quality control by the ubiquitin-proteasome system"/>
    <property type="evidence" value="ECO:0007669"/>
    <property type="project" value="InterPro"/>
</dbReference>
<comment type="similarity">
    <text evidence="2">Belongs to the cut8/STS1 family.</text>
</comment>
<dbReference type="InterPro" id="IPR038422">
    <property type="entry name" value="Cut8/Sts1_sf"/>
</dbReference>
<dbReference type="Gene3D" id="1.20.58.1590">
    <property type="entry name" value="Tethering factor for nuclear proteasome Cut8/Sts1"/>
    <property type="match status" value="1"/>
</dbReference>
<evidence type="ECO:0000313" key="5">
    <source>
        <dbReference type="Proteomes" id="UP001221898"/>
    </source>
</evidence>
<dbReference type="EMBL" id="JAINUG010000028">
    <property type="protein sequence ID" value="KAJ8410026.1"/>
    <property type="molecule type" value="Genomic_DNA"/>
</dbReference>
<reference evidence="4" key="1">
    <citation type="journal article" date="2023" name="Science">
        <title>Genome structures resolve the early diversification of teleost fishes.</title>
        <authorList>
            <person name="Parey E."/>
            <person name="Louis A."/>
            <person name="Montfort J."/>
            <person name="Bouchez O."/>
            <person name="Roques C."/>
            <person name="Iampietro C."/>
            <person name="Lluch J."/>
            <person name="Castinel A."/>
            <person name="Donnadieu C."/>
            <person name="Desvignes T."/>
            <person name="Floi Bucao C."/>
            <person name="Jouanno E."/>
            <person name="Wen M."/>
            <person name="Mejri S."/>
            <person name="Dirks R."/>
            <person name="Jansen H."/>
            <person name="Henkel C."/>
            <person name="Chen W.J."/>
            <person name="Zahm M."/>
            <person name="Cabau C."/>
            <person name="Klopp C."/>
            <person name="Thompson A.W."/>
            <person name="Robinson-Rechavi M."/>
            <person name="Braasch I."/>
            <person name="Lecointre G."/>
            <person name="Bobe J."/>
            <person name="Postlethwait J.H."/>
            <person name="Berthelot C."/>
            <person name="Roest Crollius H."/>
            <person name="Guiguen Y."/>
        </authorList>
    </citation>
    <scope>NUCLEOTIDE SEQUENCE</scope>
    <source>
        <strain evidence="4">NC1722</strain>
    </source>
</reference>
<evidence type="ECO:0000256" key="3">
    <source>
        <dbReference type="ARBA" id="ARBA00023242"/>
    </source>
</evidence>
<dbReference type="PANTHER" id="PTHR28032">
    <property type="entry name" value="FI02826P"/>
    <property type="match status" value="1"/>
</dbReference>
<dbReference type="GO" id="GO:0031965">
    <property type="term" value="C:nuclear membrane"/>
    <property type="evidence" value="ECO:0007669"/>
    <property type="project" value="TreeGrafter"/>
</dbReference>
<keyword evidence="5" id="KW-1185">Reference proteome</keyword>
<evidence type="ECO:0000313" key="4">
    <source>
        <dbReference type="EMBL" id="KAJ8410026.1"/>
    </source>
</evidence>
<dbReference type="GO" id="GO:0070628">
    <property type="term" value="F:proteasome binding"/>
    <property type="evidence" value="ECO:0007669"/>
    <property type="project" value="TreeGrafter"/>
</dbReference>
<dbReference type="Proteomes" id="UP001221898">
    <property type="component" value="Unassembled WGS sequence"/>
</dbReference>
<dbReference type="AlphaFoldDB" id="A0AAD7SWH7"/>
<dbReference type="GO" id="GO:0031144">
    <property type="term" value="P:proteasome localization"/>
    <property type="evidence" value="ECO:0007669"/>
    <property type="project" value="InterPro"/>
</dbReference>
<evidence type="ECO:0000256" key="1">
    <source>
        <dbReference type="ARBA" id="ARBA00004123"/>
    </source>
</evidence>
<name>A0AAD7SWH7_9TELE</name>
<gene>
    <name evidence="4" type="ORF">AAFF_G00210670</name>
</gene>
<dbReference type="PANTHER" id="PTHR28032:SF1">
    <property type="entry name" value="FI02826P"/>
    <property type="match status" value="1"/>
</dbReference>
<dbReference type="Pfam" id="PF08559">
    <property type="entry name" value="Cut8"/>
    <property type="match status" value="1"/>
</dbReference>
<comment type="subcellular location">
    <subcellularLocation>
        <location evidence="1">Nucleus</location>
    </subcellularLocation>
</comment>